<feature type="transmembrane region" description="Helical" evidence="1">
    <location>
        <begin position="100"/>
        <end position="127"/>
    </location>
</feature>
<evidence type="ECO:0000256" key="1">
    <source>
        <dbReference type="SAM" id="Phobius"/>
    </source>
</evidence>
<feature type="transmembrane region" description="Helical" evidence="1">
    <location>
        <begin position="54"/>
        <end position="80"/>
    </location>
</feature>
<keyword evidence="1" id="KW-1133">Transmembrane helix</keyword>
<keyword evidence="1" id="KW-0812">Transmembrane</keyword>
<organism evidence="2">
    <name type="scientific">Opuntia streptacantha</name>
    <name type="common">Prickly pear cactus</name>
    <name type="synonym">Opuntia cardona</name>
    <dbReference type="NCBI Taxonomy" id="393608"/>
    <lineage>
        <taxon>Eukaryota</taxon>
        <taxon>Viridiplantae</taxon>
        <taxon>Streptophyta</taxon>
        <taxon>Embryophyta</taxon>
        <taxon>Tracheophyta</taxon>
        <taxon>Spermatophyta</taxon>
        <taxon>Magnoliopsida</taxon>
        <taxon>eudicotyledons</taxon>
        <taxon>Gunneridae</taxon>
        <taxon>Pentapetalae</taxon>
        <taxon>Caryophyllales</taxon>
        <taxon>Cactineae</taxon>
        <taxon>Cactaceae</taxon>
        <taxon>Opuntioideae</taxon>
        <taxon>Opuntia</taxon>
    </lineage>
</organism>
<sequence length="128" mass="14023">MHIGFVQPETSLGTFLQMIGSLKTVPLRMFLIVPFGLLHICFKLNSLTRPSSGVIVAHLIATLYFNVASALSTVTLSFVASRFGRPRSKYFISSSRKGNISFSLIDFQITLVISSPSISTMGFATLIF</sequence>
<evidence type="ECO:0000313" key="2">
    <source>
        <dbReference type="EMBL" id="MBA4618444.1"/>
    </source>
</evidence>
<keyword evidence="1" id="KW-0472">Membrane</keyword>
<name>A0A7C9CLJ3_OPUST</name>
<reference evidence="2" key="2">
    <citation type="submission" date="2020-07" db="EMBL/GenBank/DDBJ databases">
        <authorList>
            <person name="Vera ALvarez R."/>
            <person name="Arias-Moreno D.M."/>
            <person name="Jimenez-Jacinto V."/>
            <person name="Jimenez-Bremont J.F."/>
            <person name="Swaminathan K."/>
            <person name="Moose S.P."/>
            <person name="Guerrero-Gonzalez M.L."/>
            <person name="Marino-Ramirez L."/>
            <person name="Landsman D."/>
            <person name="Rodriguez-Kessler M."/>
            <person name="Delgado-Sanchez P."/>
        </authorList>
    </citation>
    <scope>NUCLEOTIDE SEQUENCE</scope>
    <source>
        <tissue evidence="2">Cladode</tissue>
    </source>
</reference>
<reference evidence="2" key="1">
    <citation type="journal article" date="2013" name="J. Plant Res.">
        <title>Effect of fungi and light on seed germination of three Opuntia species from semiarid lands of central Mexico.</title>
        <authorList>
            <person name="Delgado-Sanchez P."/>
            <person name="Jimenez-Bremont J.F."/>
            <person name="Guerrero-Gonzalez Mde L."/>
            <person name="Flores J."/>
        </authorList>
    </citation>
    <scope>NUCLEOTIDE SEQUENCE</scope>
    <source>
        <tissue evidence="2">Cladode</tissue>
    </source>
</reference>
<dbReference type="EMBL" id="GISG01020845">
    <property type="protein sequence ID" value="MBA4618444.1"/>
    <property type="molecule type" value="Transcribed_RNA"/>
</dbReference>
<protein>
    <submittedName>
        <fullName evidence="2">Uncharacterized protein</fullName>
    </submittedName>
</protein>
<accession>A0A7C9CLJ3</accession>
<feature type="transmembrane region" description="Helical" evidence="1">
    <location>
        <begin position="25"/>
        <end position="42"/>
    </location>
</feature>
<dbReference type="AlphaFoldDB" id="A0A7C9CLJ3"/>
<proteinExistence type="predicted"/>